<dbReference type="AlphaFoldDB" id="A0A809XUI7"/>
<gene>
    <name evidence="1" type="ORF">XF2B_49760</name>
</gene>
<proteinExistence type="predicted"/>
<reference evidence="1" key="1">
    <citation type="submission" date="2020-05" db="EMBL/GenBank/DDBJ databases">
        <title>Complete genome sequence of Bradyrhizobium diazoefficiens XF2 isolated from soybean nodule.</title>
        <authorList>
            <person name="Noda R."/>
            <person name="Kakizaki K."/>
            <person name="Minamisawa K."/>
        </authorList>
    </citation>
    <scope>NUCLEOTIDE SEQUENCE</scope>
    <source>
        <strain evidence="1">XF2</strain>
    </source>
</reference>
<sequence length="89" mass="10202">MVVRVSASDLEYGRRIAAIKAGSRVVRLSPEIDDLIPIARLEKRINQLMWNRDRPDNVLAARILVREQARLQLAYERRHGKPADTKGMP</sequence>
<evidence type="ECO:0000313" key="1">
    <source>
        <dbReference type="EMBL" id="BCE31207.1"/>
    </source>
</evidence>
<organism evidence="1">
    <name type="scientific">Bradyrhizobium diazoefficiens</name>
    <dbReference type="NCBI Taxonomy" id="1355477"/>
    <lineage>
        <taxon>Bacteria</taxon>
        <taxon>Pseudomonadati</taxon>
        <taxon>Pseudomonadota</taxon>
        <taxon>Alphaproteobacteria</taxon>
        <taxon>Hyphomicrobiales</taxon>
        <taxon>Nitrobacteraceae</taxon>
        <taxon>Bradyrhizobium</taxon>
    </lineage>
</organism>
<name>A0A809XUI7_9BRAD</name>
<dbReference type="EMBL" id="AP023092">
    <property type="protein sequence ID" value="BCE31207.1"/>
    <property type="molecule type" value="Genomic_DNA"/>
</dbReference>
<protein>
    <submittedName>
        <fullName evidence="1">Uncharacterized protein</fullName>
    </submittedName>
</protein>
<accession>A0A809XUI7</accession>